<keyword evidence="9" id="KW-1185">Reference proteome</keyword>
<dbReference type="Pfam" id="PF01103">
    <property type="entry name" value="Omp85"/>
    <property type="match status" value="1"/>
</dbReference>
<feature type="domain" description="POTRA" evidence="7">
    <location>
        <begin position="70"/>
        <end position="147"/>
    </location>
</feature>
<protein>
    <submittedName>
        <fullName evidence="8">Putative outer membrane protein, OMP85 family</fullName>
    </submittedName>
</protein>
<evidence type="ECO:0000256" key="4">
    <source>
        <dbReference type="ARBA" id="ARBA00023136"/>
    </source>
</evidence>
<dbReference type="OrthoDB" id="9803054at2"/>
<evidence type="ECO:0000256" key="5">
    <source>
        <dbReference type="ARBA" id="ARBA00023237"/>
    </source>
</evidence>
<dbReference type="InterPro" id="IPR010827">
    <property type="entry name" value="BamA/TamA_POTRA"/>
</dbReference>
<name>C0QRY2_PERMH</name>
<reference evidence="8 9" key="1">
    <citation type="journal article" date="2009" name="J. Bacteriol.">
        <title>Complete and draft genome sequences of six members of the Aquificales.</title>
        <authorList>
            <person name="Reysenbach A.L."/>
            <person name="Hamamura N."/>
            <person name="Podar M."/>
            <person name="Griffiths E."/>
            <person name="Ferreira S."/>
            <person name="Hochstein R."/>
            <person name="Heidelberg J."/>
            <person name="Johnson J."/>
            <person name="Mead D."/>
            <person name="Pohorille A."/>
            <person name="Sarmiento M."/>
            <person name="Schweighofer K."/>
            <person name="Seshadri R."/>
            <person name="Voytek M.A."/>
        </authorList>
    </citation>
    <scope>NUCLEOTIDE SEQUENCE [LARGE SCALE GENOMIC DNA]</scope>
    <source>
        <strain evidence="9">DSM 14350 / EX-H1</strain>
    </source>
</reference>
<dbReference type="STRING" id="123214.PERMA_1662"/>
<evidence type="ECO:0000259" key="7">
    <source>
        <dbReference type="Pfam" id="PF07244"/>
    </source>
</evidence>
<dbReference type="EMBL" id="CP001230">
    <property type="protein sequence ID" value="ACO04239.1"/>
    <property type="molecule type" value="Genomic_DNA"/>
</dbReference>
<dbReference type="GO" id="GO:0019867">
    <property type="term" value="C:outer membrane"/>
    <property type="evidence" value="ECO:0007669"/>
    <property type="project" value="InterPro"/>
</dbReference>
<dbReference type="Gene3D" id="3.10.20.310">
    <property type="entry name" value="membrane protein fhac"/>
    <property type="match status" value="3"/>
</dbReference>
<evidence type="ECO:0000259" key="6">
    <source>
        <dbReference type="Pfam" id="PF01103"/>
    </source>
</evidence>
<evidence type="ECO:0000256" key="2">
    <source>
        <dbReference type="ARBA" id="ARBA00022692"/>
    </source>
</evidence>
<evidence type="ECO:0000313" key="8">
    <source>
        <dbReference type="EMBL" id="ACO04239.1"/>
    </source>
</evidence>
<comment type="subcellular location">
    <subcellularLocation>
        <location evidence="1">Membrane</location>
    </subcellularLocation>
</comment>
<sequence>MPAIILILFFLYMSAHSFEIITNYPLPRNNIKEVYELTEDKKLIIDLLKRTGDFEEIHFTDETLYLTRKPYLKKVIITGKFSFWKKEIKAVAGLVEGFPIDIQSIHNIPVRLKQFYMDRGYPYAKIDIHFHIDEEGNGILYLNIDEGKFYKIKKVNIFYRESVSESLKEKISDLLDLEGEDFSLNKIQEKIDSIEDFLTGMDYYDALVNILSITPDNGDITLNILVDTGYRYRIIFEGNRYIPEYKLKKALTFYEEGVNFYQIGVSVENLEKLYRNAGFLDVEIIPQFKEDVLRKESIIKFVINEGERYLIEDIDLETDIDDLEKKLGKYIGLPYRKDEIRNFLAGYIEKYYQMGYLNYSLSIDEILNKEEKTVYLQISAFKGKQFILTDFKVEGYSWKGRKPEIPSPYNPEKVISIMDEIREYLKDRGYIDAQTELDAQFKETEKKIDVSVKISVKKGEPYINKTAFLYGTKHLNLKAVKRNLSQKKVFTVEEFDNELDFLYRTYLFSSITPYYNVNRKEKYVTKAFILREEKRGLFQGILGYNTDQKLKVATSIILKNLFNYGFETSAYIEKSDIRTNYSVSFGSRILPKRTSGFITFLKSYQYHKLYDLNIEGIQIQVSRRNNRWVKNSFYIERVYNRLTDQNNYAKKNFSTGKIGYRLLDDHRKPKQNPSSGYIFSLGITKELLDVEYLRFLTSFRYYRPFYFLVFTQKFSFGYTLRNLDKLPLSERFFLGGLGNFRGFGYEEVGGELKKGGKSMFLINNDIRFPVFQPFNLYGFIFFDAGNVYEDDKKLRKLYLRKTTGAGIYIPTPVGSFIFDIAYKLDKKAGEYPYRIEFSIGIQF</sequence>
<keyword evidence="3" id="KW-0732">Signal</keyword>
<dbReference type="PANTHER" id="PTHR12815">
    <property type="entry name" value="SORTING AND ASSEMBLY MACHINERY SAMM50 PROTEIN FAMILY MEMBER"/>
    <property type="match status" value="1"/>
</dbReference>
<dbReference type="eggNOG" id="COG4775">
    <property type="taxonomic scope" value="Bacteria"/>
</dbReference>
<dbReference type="KEGG" id="pmx:PERMA_1662"/>
<dbReference type="PaxDb" id="123214-PERMA_1662"/>
<evidence type="ECO:0000256" key="3">
    <source>
        <dbReference type="ARBA" id="ARBA00022729"/>
    </source>
</evidence>
<proteinExistence type="predicted"/>
<keyword evidence="5" id="KW-0998">Cell outer membrane</keyword>
<dbReference type="Gene3D" id="2.40.160.50">
    <property type="entry name" value="membrane protein fhac: a member of the omp85/tpsb transporter family"/>
    <property type="match status" value="1"/>
</dbReference>
<dbReference type="InterPro" id="IPR039910">
    <property type="entry name" value="D15-like"/>
</dbReference>
<evidence type="ECO:0000256" key="1">
    <source>
        <dbReference type="ARBA" id="ARBA00004370"/>
    </source>
</evidence>
<accession>C0QRY2</accession>
<gene>
    <name evidence="8" type="ordered locus">PERMA_1662</name>
</gene>
<feature type="domain" description="POTRA" evidence="7">
    <location>
        <begin position="233"/>
        <end position="306"/>
    </location>
</feature>
<evidence type="ECO:0000313" key="9">
    <source>
        <dbReference type="Proteomes" id="UP000001366"/>
    </source>
</evidence>
<dbReference type="Proteomes" id="UP000001366">
    <property type="component" value="Chromosome"/>
</dbReference>
<feature type="domain" description="POTRA" evidence="7">
    <location>
        <begin position="407"/>
        <end position="459"/>
    </location>
</feature>
<keyword evidence="2" id="KW-0812">Transmembrane</keyword>
<dbReference type="RefSeq" id="WP_012676477.1">
    <property type="nucleotide sequence ID" value="NC_012440.1"/>
</dbReference>
<feature type="domain" description="Bacterial surface antigen (D15)" evidence="6">
    <location>
        <begin position="558"/>
        <end position="843"/>
    </location>
</feature>
<dbReference type="HOGENOM" id="CLU_007664_1_1_0"/>
<dbReference type="Pfam" id="PF07244">
    <property type="entry name" value="POTRA"/>
    <property type="match status" value="3"/>
</dbReference>
<dbReference type="AlphaFoldDB" id="C0QRY2"/>
<dbReference type="PANTHER" id="PTHR12815:SF47">
    <property type="entry name" value="TRANSLOCATION AND ASSEMBLY MODULE SUBUNIT TAMA"/>
    <property type="match status" value="1"/>
</dbReference>
<dbReference type="InterPro" id="IPR000184">
    <property type="entry name" value="Bac_surfAg_D15"/>
</dbReference>
<organism evidence="8 9">
    <name type="scientific">Persephonella marina (strain DSM 14350 / EX-H1)</name>
    <dbReference type="NCBI Taxonomy" id="123214"/>
    <lineage>
        <taxon>Bacteria</taxon>
        <taxon>Pseudomonadati</taxon>
        <taxon>Aquificota</taxon>
        <taxon>Aquificia</taxon>
        <taxon>Aquificales</taxon>
        <taxon>Hydrogenothermaceae</taxon>
        <taxon>Persephonella</taxon>
    </lineage>
</organism>
<keyword evidence="4" id="KW-0472">Membrane</keyword>